<proteinExistence type="predicted"/>
<evidence type="ECO:0000313" key="1">
    <source>
        <dbReference type="EMBL" id="MFD0779842.1"/>
    </source>
</evidence>
<protein>
    <submittedName>
        <fullName evidence="1">DsrE family protein</fullName>
    </submittedName>
</protein>
<reference evidence="2" key="1">
    <citation type="journal article" date="2019" name="Int. J. Syst. Evol. Microbiol.">
        <title>The Global Catalogue of Microorganisms (GCM) 10K type strain sequencing project: providing services to taxonomists for standard genome sequencing and annotation.</title>
        <authorList>
            <consortium name="The Broad Institute Genomics Platform"/>
            <consortium name="The Broad Institute Genome Sequencing Center for Infectious Disease"/>
            <person name="Wu L."/>
            <person name="Ma J."/>
        </authorList>
    </citation>
    <scope>NUCLEOTIDE SEQUENCE [LARGE SCALE GENOMIC DNA]</scope>
    <source>
        <strain evidence="2">CCUG 50754</strain>
    </source>
</reference>
<keyword evidence="2" id="KW-1185">Reference proteome</keyword>
<evidence type="ECO:0000313" key="2">
    <source>
        <dbReference type="Proteomes" id="UP001597042"/>
    </source>
</evidence>
<dbReference type="Proteomes" id="UP001597042">
    <property type="component" value="Unassembled WGS sequence"/>
</dbReference>
<dbReference type="InterPro" id="IPR003787">
    <property type="entry name" value="Sulphur_relay_DsrE/F-like"/>
</dbReference>
<comment type="caution">
    <text evidence="1">The sequence shown here is derived from an EMBL/GenBank/DDBJ whole genome shotgun (WGS) entry which is preliminary data.</text>
</comment>
<accession>A0ABW2ZML1</accession>
<dbReference type="Pfam" id="PF02635">
    <property type="entry name" value="DsrE"/>
    <property type="match status" value="1"/>
</dbReference>
<organism evidence="1 2">
    <name type="scientific">Microbacterium koreense</name>
    <dbReference type="NCBI Taxonomy" id="323761"/>
    <lineage>
        <taxon>Bacteria</taxon>
        <taxon>Bacillati</taxon>
        <taxon>Actinomycetota</taxon>
        <taxon>Actinomycetes</taxon>
        <taxon>Micrococcales</taxon>
        <taxon>Microbacteriaceae</taxon>
        <taxon>Microbacterium</taxon>
    </lineage>
</organism>
<gene>
    <name evidence="1" type="ORF">ACFQZV_00840</name>
</gene>
<sequence length="118" mass="12561">MTENKIAVVIYEPISGDMSRVYRGLKIAAEFATSGDDVAVVFDGSGVESLAALSDSTHPLHPLLESLRDNVRGACSYCAGSHKVAHVITGSGWSLRDEAGGEVSIRELALEGRQILNF</sequence>
<dbReference type="RefSeq" id="WP_378751322.1">
    <property type="nucleotide sequence ID" value="NZ_JBHSSV010000005.1"/>
</dbReference>
<name>A0ABW2ZML1_9MICO</name>
<dbReference type="EMBL" id="JBHTIM010000001">
    <property type="protein sequence ID" value="MFD0779842.1"/>
    <property type="molecule type" value="Genomic_DNA"/>
</dbReference>
<dbReference type="SUPFAM" id="SSF75169">
    <property type="entry name" value="DsrEFH-like"/>
    <property type="match status" value="1"/>
</dbReference>
<dbReference type="InterPro" id="IPR027396">
    <property type="entry name" value="DsrEFH-like"/>
</dbReference>